<sequence length="295" mass="32295">MTDFGRLMTAMVTPFNDKLEIDYEKAKQLIEHLIHTGTETLVVCGTTGEPSTLSNKEKLSLYKFVVEQVQGRCKVMASTGSNDTRSSIKLTKEAQNIGVDGILLVAPYYNNPSQEGLFQHFKSIAESTDLPIMLYNIPGRSVVDLTADTILRLSQIKNITSIKEASGDFSKIAYLLEQAPPGFKVYSGDDSLALPILSIGGYGVVSVASHIVGKEIKTMMTTFLDGKVQESAKIHRKLLPIFEGLFITTSPSPVKYALEKYGIPVGSVRLPLVPVTKDEANVIDSLLNKLHGSWK</sequence>
<dbReference type="PRINTS" id="PR00146">
    <property type="entry name" value="DHPICSNTHASE"/>
</dbReference>
<reference evidence="14" key="1">
    <citation type="submission" date="2024-05" db="EMBL/GenBank/DDBJ databases">
        <title>Metabacillus sp. nov., isolated from the rhizosphere soil of tomato plants.</title>
        <authorList>
            <person name="Ma R."/>
        </authorList>
    </citation>
    <scope>NUCLEOTIDE SEQUENCE</scope>
    <source>
        <strain evidence="14">DBTR6</strain>
    </source>
</reference>
<dbReference type="InterPro" id="IPR002220">
    <property type="entry name" value="DapA-like"/>
</dbReference>
<comment type="subcellular location">
    <subcellularLocation>
        <location evidence="12">Cytoplasm</location>
    </subcellularLocation>
</comment>
<evidence type="ECO:0000256" key="13">
    <source>
        <dbReference type="PIRNR" id="PIRNR001365"/>
    </source>
</evidence>
<organism evidence="14 15">
    <name type="scientific">Metabacillus rhizolycopersici</name>
    <dbReference type="NCBI Taxonomy" id="2875709"/>
    <lineage>
        <taxon>Bacteria</taxon>
        <taxon>Bacillati</taxon>
        <taxon>Bacillota</taxon>
        <taxon>Bacilli</taxon>
        <taxon>Bacillales</taxon>
        <taxon>Bacillaceae</taxon>
        <taxon>Metabacillus</taxon>
    </lineage>
</organism>
<comment type="caution">
    <text evidence="12">Was originally thought to be a dihydrodipicolinate synthase (DHDPS), catalyzing the condensation of (S)-aspartate-beta-semialdehyde [(S)-ASA] and pyruvate to dihydrodipicolinate (DHDP). However, it was shown in E.coli that the product of the enzymatic reaction is not dihydrodipicolinate but in fact (4S)-4-hydroxy-2,3,4,5-tetrahydro-(2S)-dipicolinic acid (HTPA), and that the consecutive dehydration reaction leading to DHDP is not spontaneous but catalyzed by DapB.</text>
</comment>
<dbReference type="SMART" id="SM01130">
    <property type="entry name" value="DHDPS"/>
    <property type="match status" value="1"/>
</dbReference>
<dbReference type="Proteomes" id="UP001165287">
    <property type="component" value="Unassembled WGS sequence"/>
</dbReference>
<evidence type="ECO:0000256" key="3">
    <source>
        <dbReference type="ARBA" id="ARBA00007592"/>
    </source>
</evidence>
<evidence type="ECO:0000256" key="12">
    <source>
        <dbReference type="HAMAP-Rule" id="MF_00418"/>
    </source>
</evidence>
<dbReference type="RefSeq" id="WP_224138997.1">
    <property type="nucleotide sequence ID" value="NZ_JAIQUM010000019.1"/>
</dbReference>
<dbReference type="CDD" id="cd00950">
    <property type="entry name" value="DHDPS"/>
    <property type="match status" value="1"/>
</dbReference>
<evidence type="ECO:0000256" key="10">
    <source>
        <dbReference type="ARBA" id="ARBA00023270"/>
    </source>
</evidence>
<dbReference type="GO" id="GO:0008840">
    <property type="term" value="F:4-hydroxy-tetrahydrodipicolinate synthase activity"/>
    <property type="evidence" value="ECO:0007669"/>
    <property type="project" value="UniProtKB-EC"/>
</dbReference>
<accession>A0ABS7UR59</accession>
<evidence type="ECO:0000256" key="8">
    <source>
        <dbReference type="ARBA" id="ARBA00023154"/>
    </source>
</evidence>
<keyword evidence="9 12" id="KW-0456">Lyase</keyword>
<name>A0ABS7UR59_9BACI</name>
<dbReference type="PIRSF" id="PIRSF001365">
    <property type="entry name" value="DHDPS"/>
    <property type="match status" value="1"/>
</dbReference>
<keyword evidence="15" id="KW-1185">Reference proteome</keyword>
<comment type="caution">
    <text evidence="14">The sequence shown here is derived from an EMBL/GenBank/DDBJ whole genome shotgun (WGS) entry which is preliminary data.</text>
</comment>
<keyword evidence="7 12" id="KW-0220">Diaminopimelate biosynthesis</keyword>
<dbReference type="InterPro" id="IPR005263">
    <property type="entry name" value="DapA"/>
</dbReference>
<dbReference type="PANTHER" id="PTHR12128:SF66">
    <property type="entry name" value="4-HYDROXY-2-OXOGLUTARATE ALDOLASE, MITOCHONDRIAL"/>
    <property type="match status" value="1"/>
</dbReference>
<dbReference type="Gene3D" id="3.20.20.70">
    <property type="entry name" value="Aldolase class I"/>
    <property type="match status" value="1"/>
</dbReference>
<comment type="pathway">
    <text evidence="2 12">Amino-acid biosynthesis; L-lysine biosynthesis via DAP pathway; (S)-tetrahydrodipicolinate from L-aspartate: step 3/4.</text>
</comment>
<keyword evidence="5 12" id="KW-0963">Cytoplasm</keyword>
<dbReference type="HAMAP" id="MF_00418">
    <property type="entry name" value="DapA"/>
    <property type="match status" value="1"/>
</dbReference>
<dbReference type="Pfam" id="PF00701">
    <property type="entry name" value="DHDPS"/>
    <property type="match status" value="1"/>
</dbReference>
<dbReference type="PANTHER" id="PTHR12128">
    <property type="entry name" value="DIHYDRODIPICOLINATE SYNTHASE"/>
    <property type="match status" value="1"/>
</dbReference>
<dbReference type="InterPro" id="IPR020625">
    <property type="entry name" value="Schiff_base-form_aldolases_AS"/>
</dbReference>
<keyword evidence="6 12" id="KW-0028">Amino-acid biosynthesis</keyword>
<comment type="function">
    <text evidence="1 12">Catalyzes the condensation of (S)-aspartate-beta-semialdehyde [(S)-ASA] and pyruvate to 4-hydroxy-tetrahydrodipicolinate (HTPA).</text>
</comment>
<evidence type="ECO:0000256" key="5">
    <source>
        <dbReference type="ARBA" id="ARBA00022490"/>
    </source>
</evidence>
<evidence type="ECO:0000256" key="11">
    <source>
        <dbReference type="ARBA" id="ARBA00047836"/>
    </source>
</evidence>
<dbReference type="SUPFAM" id="SSF51569">
    <property type="entry name" value="Aldolase"/>
    <property type="match status" value="1"/>
</dbReference>
<evidence type="ECO:0000256" key="4">
    <source>
        <dbReference type="ARBA" id="ARBA00012086"/>
    </source>
</evidence>
<dbReference type="PROSITE" id="PS00666">
    <property type="entry name" value="DHDPS_2"/>
    <property type="match status" value="1"/>
</dbReference>
<comment type="similarity">
    <text evidence="3 12 13">Belongs to the DapA family.</text>
</comment>
<proteinExistence type="inferred from homology"/>
<dbReference type="EC" id="4.3.3.7" evidence="4 12"/>
<dbReference type="NCBIfam" id="TIGR00674">
    <property type="entry name" value="dapA"/>
    <property type="match status" value="1"/>
</dbReference>
<comment type="subunit">
    <text evidence="12">Homotetramer; dimer of dimers.</text>
</comment>
<feature type="binding site" evidence="12">
    <location>
        <position position="47"/>
    </location>
    <ligand>
        <name>pyruvate</name>
        <dbReference type="ChEBI" id="CHEBI:15361"/>
    </ligand>
</feature>
<keyword evidence="8 12" id="KW-0457">Lysine biosynthesis</keyword>
<evidence type="ECO:0000256" key="2">
    <source>
        <dbReference type="ARBA" id="ARBA00005120"/>
    </source>
</evidence>
<protein>
    <recommendedName>
        <fullName evidence="4 12">4-hydroxy-tetrahydrodipicolinate synthase</fullName>
        <shortName evidence="12">HTPA synthase</shortName>
        <ecNumber evidence="4 12">4.3.3.7</ecNumber>
    </recommendedName>
</protein>
<gene>
    <name evidence="12 14" type="primary">dapA</name>
    <name evidence="14" type="ORF">K9V48_10690</name>
</gene>
<comment type="catalytic activity">
    <reaction evidence="11 12">
        <text>L-aspartate 4-semialdehyde + pyruvate = (2S,4S)-4-hydroxy-2,3,4,5-tetrahydrodipicolinate + H2O + H(+)</text>
        <dbReference type="Rhea" id="RHEA:34171"/>
        <dbReference type="ChEBI" id="CHEBI:15361"/>
        <dbReference type="ChEBI" id="CHEBI:15377"/>
        <dbReference type="ChEBI" id="CHEBI:15378"/>
        <dbReference type="ChEBI" id="CHEBI:67139"/>
        <dbReference type="ChEBI" id="CHEBI:537519"/>
        <dbReference type="EC" id="4.3.3.7"/>
    </reaction>
</comment>
<evidence type="ECO:0000256" key="6">
    <source>
        <dbReference type="ARBA" id="ARBA00022605"/>
    </source>
</evidence>
<feature type="active site" description="Schiff-base intermediate with substrate" evidence="12">
    <location>
        <position position="163"/>
    </location>
</feature>
<evidence type="ECO:0000256" key="1">
    <source>
        <dbReference type="ARBA" id="ARBA00003294"/>
    </source>
</evidence>
<evidence type="ECO:0000256" key="9">
    <source>
        <dbReference type="ARBA" id="ARBA00023239"/>
    </source>
</evidence>
<feature type="site" description="Part of a proton relay during catalysis" evidence="12">
    <location>
        <position position="109"/>
    </location>
</feature>
<feature type="binding site" evidence="12">
    <location>
        <position position="205"/>
    </location>
    <ligand>
        <name>pyruvate</name>
        <dbReference type="ChEBI" id="CHEBI:15361"/>
    </ligand>
</feature>
<evidence type="ECO:0000256" key="7">
    <source>
        <dbReference type="ARBA" id="ARBA00022915"/>
    </source>
</evidence>
<dbReference type="InterPro" id="IPR013785">
    <property type="entry name" value="Aldolase_TIM"/>
</dbReference>
<keyword evidence="10 12" id="KW-0704">Schiff base</keyword>
<evidence type="ECO:0000313" key="14">
    <source>
        <dbReference type="EMBL" id="MBZ5750709.1"/>
    </source>
</evidence>
<feature type="site" description="Part of a proton relay during catalysis" evidence="12">
    <location>
        <position position="46"/>
    </location>
</feature>
<evidence type="ECO:0000313" key="15">
    <source>
        <dbReference type="Proteomes" id="UP001165287"/>
    </source>
</evidence>
<dbReference type="EMBL" id="JAIQUM010000019">
    <property type="protein sequence ID" value="MBZ5750709.1"/>
    <property type="molecule type" value="Genomic_DNA"/>
</dbReference>
<feature type="active site" description="Proton donor/acceptor" evidence="12">
    <location>
        <position position="135"/>
    </location>
</feature>